<dbReference type="InterPro" id="IPR035973">
    <property type="entry name" value="Cyt_c_oxidase_su3-like_sf"/>
</dbReference>
<feature type="transmembrane region" description="Helical" evidence="7">
    <location>
        <begin position="146"/>
        <end position="166"/>
    </location>
</feature>
<dbReference type="GO" id="GO:0005886">
    <property type="term" value="C:plasma membrane"/>
    <property type="evidence" value="ECO:0007669"/>
    <property type="project" value="UniProtKB-SubCell"/>
</dbReference>
<feature type="transmembrane region" description="Helical" evidence="7">
    <location>
        <begin position="173"/>
        <end position="189"/>
    </location>
</feature>
<dbReference type="InterPro" id="IPR013833">
    <property type="entry name" value="Cyt_c_oxidase_su3_a-hlx"/>
</dbReference>
<evidence type="ECO:0000256" key="3">
    <source>
        <dbReference type="ARBA" id="ARBA00022692"/>
    </source>
</evidence>
<dbReference type="KEGG" id="npy:NPRO_08100"/>
<dbReference type="GO" id="GO:0019646">
    <property type="term" value="P:aerobic electron transport chain"/>
    <property type="evidence" value="ECO:0007669"/>
    <property type="project" value="InterPro"/>
</dbReference>
<sequence length="229" mass="26093">MAVEAIAEHTEQGHADGVFHQFESIEQQNESYIVGMWSFLVTEVMFFGPLFFAYLLYRWQFQPQFYLVHKELNVALGGLNTVILLFSSFAVAMAVHFAQKKARQKQLLWLGLTLACAFGFLIVKYFEWAHKFHVGHVPGPGFRWEAAGEAGVVPAGIAELFFSLYFGMTGLHGLHVVIGIICIGTLMLLTARKSKLVESYIPTEMVGLYWHFVDLVWIFLFPLFYLMPQ</sequence>
<evidence type="ECO:0000313" key="9">
    <source>
        <dbReference type="EMBL" id="BBO23215.1"/>
    </source>
</evidence>
<evidence type="ECO:0000256" key="4">
    <source>
        <dbReference type="ARBA" id="ARBA00022989"/>
    </source>
</evidence>
<feature type="transmembrane region" description="Helical" evidence="7">
    <location>
        <begin position="74"/>
        <end position="95"/>
    </location>
</feature>
<name>A0A809RFJ2_9BACT</name>
<dbReference type="PROSITE" id="PS50253">
    <property type="entry name" value="COX3"/>
    <property type="match status" value="1"/>
</dbReference>
<evidence type="ECO:0000256" key="6">
    <source>
        <dbReference type="RuleBase" id="RU003376"/>
    </source>
</evidence>
<evidence type="ECO:0000259" key="8">
    <source>
        <dbReference type="PROSITE" id="PS50253"/>
    </source>
</evidence>
<dbReference type="SUPFAM" id="SSF81452">
    <property type="entry name" value="Cytochrome c oxidase subunit III-like"/>
    <property type="match status" value="1"/>
</dbReference>
<dbReference type="Gene3D" id="1.20.120.80">
    <property type="entry name" value="Cytochrome c oxidase, subunit III, four-helix bundle"/>
    <property type="match status" value="1"/>
</dbReference>
<keyword evidence="5 7" id="KW-0472">Membrane</keyword>
<feature type="transmembrane region" description="Helical" evidence="7">
    <location>
        <begin position="107"/>
        <end position="126"/>
    </location>
</feature>
<protein>
    <submittedName>
        <fullName evidence="9">Cytochrome C oxidase subunit III</fullName>
    </submittedName>
</protein>
<dbReference type="EMBL" id="AP021858">
    <property type="protein sequence ID" value="BBO23215.1"/>
    <property type="molecule type" value="Genomic_DNA"/>
</dbReference>
<dbReference type="InterPro" id="IPR000298">
    <property type="entry name" value="Cyt_c_oxidase-like_su3"/>
</dbReference>
<feature type="transmembrane region" description="Helical" evidence="7">
    <location>
        <begin position="32"/>
        <end position="54"/>
    </location>
</feature>
<comment type="similarity">
    <text evidence="2 6">Belongs to the cytochrome c oxidase subunit 3 family.</text>
</comment>
<evidence type="ECO:0000256" key="7">
    <source>
        <dbReference type="SAM" id="Phobius"/>
    </source>
</evidence>
<feature type="domain" description="Heme-copper oxidase subunit III family profile" evidence="8">
    <location>
        <begin position="1"/>
        <end position="229"/>
    </location>
</feature>
<dbReference type="Pfam" id="PF00510">
    <property type="entry name" value="COX3"/>
    <property type="match status" value="1"/>
</dbReference>
<comment type="subcellular location">
    <subcellularLocation>
        <location evidence="6">Cell membrane</location>
        <topology evidence="6">Multi-pass membrane protein</topology>
    </subcellularLocation>
    <subcellularLocation>
        <location evidence="1">Membrane</location>
        <topology evidence="1">Multi-pass membrane protein</topology>
    </subcellularLocation>
</comment>
<dbReference type="PANTHER" id="PTHR11403">
    <property type="entry name" value="CYTOCHROME C OXIDASE SUBUNIT III"/>
    <property type="match status" value="1"/>
</dbReference>
<dbReference type="GO" id="GO:0004129">
    <property type="term" value="F:cytochrome-c oxidase activity"/>
    <property type="evidence" value="ECO:0007669"/>
    <property type="project" value="InterPro"/>
</dbReference>
<keyword evidence="4 7" id="KW-1133">Transmembrane helix</keyword>
<feature type="transmembrane region" description="Helical" evidence="7">
    <location>
        <begin position="209"/>
        <end position="227"/>
    </location>
</feature>
<evidence type="ECO:0000256" key="2">
    <source>
        <dbReference type="ARBA" id="ARBA00010581"/>
    </source>
</evidence>
<dbReference type="PANTHER" id="PTHR11403:SF6">
    <property type="entry name" value="NITRIC OXIDE REDUCTASE SUBUNIT E"/>
    <property type="match status" value="1"/>
</dbReference>
<evidence type="ECO:0000313" key="10">
    <source>
        <dbReference type="Proteomes" id="UP000662873"/>
    </source>
</evidence>
<gene>
    <name evidence="9" type="ORF">NPRO_08100</name>
</gene>
<reference evidence="9" key="1">
    <citation type="journal article" name="DNA Res.">
        <title>The physiological potential of anammox bacteria as revealed by their core genome structure.</title>
        <authorList>
            <person name="Okubo T."/>
            <person name="Toyoda A."/>
            <person name="Fukuhara K."/>
            <person name="Uchiyama I."/>
            <person name="Harigaya Y."/>
            <person name="Kuroiwa M."/>
            <person name="Suzuki T."/>
            <person name="Murakami Y."/>
            <person name="Suwa Y."/>
            <person name="Takami H."/>
        </authorList>
    </citation>
    <scope>NUCLEOTIDE SEQUENCE</scope>
    <source>
        <strain evidence="9">317325-2</strain>
    </source>
</reference>
<evidence type="ECO:0000256" key="5">
    <source>
        <dbReference type="ARBA" id="ARBA00023136"/>
    </source>
</evidence>
<dbReference type="Proteomes" id="UP000662873">
    <property type="component" value="Chromosome"/>
</dbReference>
<proteinExistence type="inferred from homology"/>
<dbReference type="AlphaFoldDB" id="A0A809RFJ2"/>
<keyword evidence="3 6" id="KW-0812">Transmembrane</keyword>
<accession>A0A809RFJ2</accession>
<evidence type="ECO:0000256" key="1">
    <source>
        <dbReference type="ARBA" id="ARBA00004141"/>
    </source>
</evidence>
<organism evidence="9 10">
    <name type="scientific">Candidatus Nitrosymbiomonas proteolyticus</name>
    <dbReference type="NCBI Taxonomy" id="2608984"/>
    <lineage>
        <taxon>Bacteria</taxon>
        <taxon>Bacillati</taxon>
        <taxon>Armatimonadota</taxon>
        <taxon>Armatimonadota incertae sedis</taxon>
        <taxon>Candidatus Nitrosymbiomonas</taxon>
    </lineage>
</organism>
<dbReference type="InterPro" id="IPR024791">
    <property type="entry name" value="Cyt_c/ubiquinol_Oxase_su3"/>
</dbReference>